<dbReference type="Proteomes" id="UP000001025">
    <property type="component" value="Chromosome"/>
</dbReference>
<dbReference type="PATRIC" id="fig|243090.15.peg.492"/>
<dbReference type="EnsemblBacteria" id="CAD71886">
    <property type="protein sequence ID" value="CAD71886"/>
    <property type="gene ID" value="RB1059"/>
</dbReference>
<dbReference type="SUPFAM" id="SSF50494">
    <property type="entry name" value="Trypsin-like serine proteases"/>
    <property type="match status" value="1"/>
</dbReference>
<accession>Q7UXW5</accession>
<dbReference type="InParanoid" id="Q7UXW5"/>
<sequence>MSSMGNGARLIMFKNVFDRACSAKLPSAVVLFFSLSMLGCEPTSPAPSARDARRGVQKPEGAPDVQEYTAWRPFFTTDYGVVSGSDMVGTGFAFRLSDESKPVFVTALHLLGTDNGLEKDLLPNEFSESIESTFLSDVFGATDGVKQIGMPYQPCDPEDENEAIEADVVAFDLVGRFKPEFLKLSDEAVQPGQRLWMVTAVFAGASPSQKCHAVKVSDVENGRIQYRFENERLSLQATDGAPLLFDSGLVAGMHQGGTADETQGVSGYGITSDVLRRAIESMCLDRSSGEFER</sequence>
<protein>
    <recommendedName>
        <fullName evidence="4">Serine protease</fullName>
    </recommendedName>
</protein>
<dbReference type="OrthoDB" id="287954at2"/>
<evidence type="ECO:0008006" key="4">
    <source>
        <dbReference type="Google" id="ProtNLM"/>
    </source>
</evidence>
<gene>
    <name evidence="2" type="ordered locus">RB1059</name>
</gene>
<name>Q7UXW5_RHOBA</name>
<evidence type="ECO:0000256" key="1">
    <source>
        <dbReference type="SAM" id="MobiDB-lite"/>
    </source>
</evidence>
<dbReference type="EMBL" id="BX294134">
    <property type="protein sequence ID" value="CAD71886.1"/>
    <property type="molecule type" value="Genomic_DNA"/>
</dbReference>
<evidence type="ECO:0000313" key="3">
    <source>
        <dbReference type="Proteomes" id="UP000001025"/>
    </source>
</evidence>
<evidence type="ECO:0000313" key="2">
    <source>
        <dbReference type="EMBL" id="CAD71886.1"/>
    </source>
</evidence>
<organism evidence="2 3">
    <name type="scientific">Rhodopirellula baltica (strain DSM 10527 / NCIMB 13988 / SH1)</name>
    <dbReference type="NCBI Taxonomy" id="243090"/>
    <lineage>
        <taxon>Bacteria</taxon>
        <taxon>Pseudomonadati</taxon>
        <taxon>Planctomycetota</taxon>
        <taxon>Planctomycetia</taxon>
        <taxon>Pirellulales</taxon>
        <taxon>Pirellulaceae</taxon>
        <taxon>Rhodopirellula</taxon>
    </lineage>
</organism>
<dbReference type="STRING" id="243090.RB1059"/>
<keyword evidence="3" id="KW-1185">Reference proteome</keyword>
<dbReference type="KEGG" id="rba:RB1059"/>
<reference evidence="2 3" key="1">
    <citation type="journal article" date="2003" name="Proc. Natl. Acad. Sci. U.S.A.">
        <title>Complete genome sequence of the marine planctomycete Pirellula sp. strain 1.</title>
        <authorList>
            <person name="Gloeckner F.O."/>
            <person name="Kube M."/>
            <person name="Bauer M."/>
            <person name="Teeling H."/>
            <person name="Lombardot T."/>
            <person name="Ludwig W."/>
            <person name="Gade D."/>
            <person name="Beck A."/>
            <person name="Borzym K."/>
            <person name="Heitmann K."/>
            <person name="Rabus R."/>
            <person name="Schlesner H."/>
            <person name="Amann R."/>
            <person name="Reinhardt R."/>
        </authorList>
    </citation>
    <scope>NUCLEOTIDE SEQUENCE [LARGE SCALE GENOMIC DNA]</scope>
    <source>
        <strain evidence="3">DSM 10527 / NCIMB 13988 / SH1</strain>
    </source>
</reference>
<dbReference type="HOGENOM" id="CLU_949549_0_0_0"/>
<proteinExistence type="predicted"/>
<dbReference type="InterPro" id="IPR009003">
    <property type="entry name" value="Peptidase_S1_PA"/>
</dbReference>
<dbReference type="eggNOG" id="COG0265">
    <property type="taxonomic scope" value="Bacteria"/>
</dbReference>
<feature type="region of interest" description="Disordered" evidence="1">
    <location>
        <begin position="44"/>
        <end position="63"/>
    </location>
</feature>
<dbReference type="AlphaFoldDB" id="Q7UXW5"/>